<comment type="caution">
    <text evidence="1">The sequence shown here is derived from an EMBL/GenBank/DDBJ whole genome shotgun (WGS) entry which is preliminary data.</text>
</comment>
<dbReference type="EMBL" id="SNUX01000001">
    <property type="protein sequence ID" value="TES51404.1"/>
    <property type="molecule type" value="Genomic_DNA"/>
</dbReference>
<dbReference type="GO" id="GO:0005829">
    <property type="term" value="C:cytosol"/>
    <property type="evidence" value="ECO:0007669"/>
    <property type="project" value="TreeGrafter"/>
</dbReference>
<name>A0A4Y7WT00_9BACI</name>
<evidence type="ECO:0000313" key="1">
    <source>
        <dbReference type="EMBL" id="TES51404.1"/>
    </source>
</evidence>
<dbReference type="RefSeq" id="WP_134258691.1">
    <property type="nucleotide sequence ID" value="NZ_LDIM01000012.1"/>
</dbReference>
<dbReference type="PROSITE" id="PS51197">
    <property type="entry name" value="HTH_RRF2_2"/>
    <property type="match status" value="1"/>
</dbReference>
<dbReference type="GO" id="GO:0003700">
    <property type="term" value="F:DNA-binding transcription factor activity"/>
    <property type="evidence" value="ECO:0007669"/>
    <property type="project" value="TreeGrafter"/>
</dbReference>
<organism evidence="1 2">
    <name type="scientific">Shouchella lehensis</name>
    <dbReference type="NCBI Taxonomy" id="300825"/>
    <lineage>
        <taxon>Bacteria</taxon>
        <taxon>Bacillati</taxon>
        <taxon>Bacillota</taxon>
        <taxon>Bacilli</taxon>
        <taxon>Bacillales</taxon>
        <taxon>Bacillaceae</taxon>
        <taxon>Shouchella</taxon>
    </lineage>
</organism>
<protein>
    <submittedName>
        <fullName evidence="1">Rrf2 family transcriptional regulator</fullName>
    </submittedName>
</protein>
<dbReference type="InterPro" id="IPR036388">
    <property type="entry name" value="WH-like_DNA-bd_sf"/>
</dbReference>
<proteinExistence type="predicted"/>
<dbReference type="AlphaFoldDB" id="A0A4Y7WT00"/>
<dbReference type="Gene3D" id="1.10.10.10">
    <property type="entry name" value="Winged helix-like DNA-binding domain superfamily/Winged helix DNA-binding domain"/>
    <property type="match status" value="1"/>
</dbReference>
<dbReference type="PANTHER" id="PTHR33221:SF15">
    <property type="entry name" value="HTH-TYPE TRANSCRIPTIONAL REGULATOR YWGB-RELATED"/>
    <property type="match status" value="1"/>
</dbReference>
<evidence type="ECO:0000313" key="2">
    <source>
        <dbReference type="Proteomes" id="UP000298210"/>
    </source>
</evidence>
<accession>A0A4Y7WT00</accession>
<gene>
    <name evidence="1" type="ORF">E2L03_05655</name>
</gene>
<dbReference type="NCBIfam" id="TIGR00738">
    <property type="entry name" value="rrf2_super"/>
    <property type="match status" value="1"/>
</dbReference>
<dbReference type="Proteomes" id="UP000298210">
    <property type="component" value="Unassembled WGS sequence"/>
</dbReference>
<reference evidence="1 2" key="1">
    <citation type="submission" date="2019-03" db="EMBL/GenBank/DDBJ databases">
        <authorList>
            <person name="Liu G."/>
        </authorList>
    </citation>
    <scope>NUCLEOTIDE SEQUENCE [LARGE SCALE GENOMIC DNA]</scope>
    <source>
        <strain evidence="1 2">DSM 19099</strain>
    </source>
</reference>
<dbReference type="InterPro" id="IPR036390">
    <property type="entry name" value="WH_DNA-bd_sf"/>
</dbReference>
<dbReference type="InterPro" id="IPR000944">
    <property type="entry name" value="Tscrpt_reg_Rrf2"/>
</dbReference>
<dbReference type="SUPFAM" id="SSF46785">
    <property type="entry name" value="Winged helix' DNA-binding domain"/>
    <property type="match status" value="1"/>
</dbReference>
<dbReference type="Pfam" id="PF02082">
    <property type="entry name" value="Rrf2"/>
    <property type="match status" value="1"/>
</dbReference>
<dbReference type="PANTHER" id="PTHR33221">
    <property type="entry name" value="WINGED HELIX-TURN-HELIX TRANSCRIPTIONAL REGULATOR, RRF2 FAMILY"/>
    <property type="match status" value="1"/>
</dbReference>
<sequence length="167" mass="18475">MKVKSGVEQAVCILVMLATQSNQQYVKSDTISTRLNVSPSYLKKVMRKLVVHELIKSTPGNSGGFSLARPAESITMLDIVGAIEGEGSFMRSEGLIERVFPETDAAKIGSLQLEAIFSDAQDAYFHSLKKVTLKDALLSTLNRESIHLVDWNDSFGQTDIKKLQKER</sequence>